<comment type="catalytic activity">
    <reaction evidence="3">
        <text>adenosine 5'-phosphoramidate + H2O = NH4(+) + AMP</text>
        <dbReference type="Rhea" id="RHEA:67916"/>
        <dbReference type="ChEBI" id="CHEBI:15377"/>
        <dbReference type="ChEBI" id="CHEBI:28938"/>
        <dbReference type="ChEBI" id="CHEBI:57890"/>
        <dbReference type="ChEBI" id="CHEBI:456215"/>
    </reaction>
</comment>
<dbReference type="GO" id="GO:0000166">
    <property type="term" value="F:nucleotide binding"/>
    <property type="evidence" value="ECO:0007669"/>
    <property type="project" value="UniProtKB-KW"/>
</dbReference>
<dbReference type="Pfam" id="PF11969">
    <property type="entry name" value="DcpS_C"/>
    <property type="match status" value="1"/>
</dbReference>
<evidence type="ECO:0000256" key="4">
    <source>
        <dbReference type="ARBA" id="ARBA00025764"/>
    </source>
</evidence>
<proteinExistence type="inferred from homology"/>
<organism evidence="10 11">
    <name type="scientific">Anser cygnoides</name>
    <name type="common">Swan goose</name>
    <dbReference type="NCBI Taxonomy" id="8845"/>
    <lineage>
        <taxon>Eukaryota</taxon>
        <taxon>Metazoa</taxon>
        <taxon>Chordata</taxon>
        <taxon>Craniata</taxon>
        <taxon>Vertebrata</taxon>
        <taxon>Euteleostomi</taxon>
        <taxon>Archelosauria</taxon>
        <taxon>Archosauria</taxon>
        <taxon>Dinosauria</taxon>
        <taxon>Saurischia</taxon>
        <taxon>Theropoda</taxon>
        <taxon>Coelurosauria</taxon>
        <taxon>Aves</taxon>
        <taxon>Neognathae</taxon>
        <taxon>Galloanserae</taxon>
        <taxon>Anseriformes</taxon>
        <taxon>Anatidae</taxon>
        <taxon>Anserinae</taxon>
        <taxon>Anser</taxon>
    </lineage>
</organism>
<name>A0A8B9IM55_ANSCY</name>
<evidence type="ECO:0000259" key="9">
    <source>
        <dbReference type="PROSITE" id="PS51084"/>
    </source>
</evidence>
<feature type="domain" description="HIT" evidence="9">
    <location>
        <begin position="92"/>
        <end position="203"/>
    </location>
</feature>
<dbReference type="InterPro" id="IPR036265">
    <property type="entry name" value="HIT-like_sf"/>
</dbReference>
<keyword evidence="1" id="KW-0547">Nucleotide-binding</keyword>
<accession>A0A8B9IM55</accession>
<dbReference type="CDD" id="cd01278">
    <property type="entry name" value="aprataxin_related"/>
    <property type="match status" value="1"/>
</dbReference>
<dbReference type="PANTHER" id="PTHR12486">
    <property type="entry name" value="APRATAXIN-RELATED"/>
    <property type="match status" value="1"/>
</dbReference>
<dbReference type="InterPro" id="IPR011146">
    <property type="entry name" value="HIT-like"/>
</dbReference>
<evidence type="ECO:0000256" key="6">
    <source>
        <dbReference type="ARBA" id="ARBA00042361"/>
    </source>
</evidence>
<reference evidence="10" key="2">
    <citation type="submission" date="2025-09" db="UniProtKB">
        <authorList>
            <consortium name="Ensembl"/>
        </authorList>
    </citation>
    <scope>IDENTIFICATION</scope>
</reference>
<feature type="compositionally biased region" description="Gly residues" evidence="8">
    <location>
        <begin position="69"/>
        <end position="85"/>
    </location>
</feature>
<evidence type="ECO:0000256" key="1">
    <source>
        <dbReference type="ARBA" id="ARBA00022741"/>
    </source>
</evidence>
<dbReference type="AlphaFoldDB" id="A0A8B9IM55"/>
<dbReference type="PANTHER" id="PTHR12486:SF5">
    <property type="entry name" value="ADENOSINE 5'-MONOPHOSPHORAMIDASE HINT3"/>
    <property type="match status" value="1"/>
</dbReference>
<dbReference type="PROSITE" id="PS51084">
    <property type="entry name" value="HIT_2"/>
    <property type="match status" value="1"/>
</dbReference>
<evidence type="ECO:0000256" key="3">
    <source>
        <dbReference type="ARBA" id="ARBA00024472"/>
    </source>
</evidence>
<feature type="region of interest" description="Disordered" evidence="8">
    <location>
        <begin position="19"/>
        <end position="85"/>
    </location>
</feature>
<evidence type="ECO:0000313" key="10">
    <source>
        <dbReference type="Ensembl" id="ENSACDP00005018544.1"/>
    </source>
</evidence>
<keyword evidence="2" id="KW-0378">Hydrolase</keyword>
<dbReference type="Gene3D" id="3.30.428.10">
    <property type="entry name" value="HIT-like"/>
    <property type="match status" value="1"/>
</dbReference>
<evidence type="ECO:0000256" key="2">
    <source>
        <dbReference type="ARBA" id="ARBA00022801"/>
    </source>
</evidence>
<feature type="short sequence motif" description="Histidine triad motif" evidence="7">
    <location>
        <begin position="186"/>
        <end position="190"/>
    </location>
</feature>
<reference evidence="10" key="1">
    <citation type="submission" date="2025-08" db="UniProtKB">
        <authorList>
            <consortium name="Ensembl"/>
        </authorList>
    </citation>
    <scope>IDENTIFICATION</scope>
</reference>
<sequence length="248" mass="26598">MAWGEAALRNRTREADIWGPAVAEGRPGGAGCGRQGEAAGPAGRPRPGPWEAPGGGRGAMAGEEAAAGAGAGQLGAEGKEPGSGGPEGQQCVFCRIARREEPGTALLPCQYEDLVCFRDIRPGAPHHYLVVPVEHMGNCKTLKSEHIPIVKRMMEVGKSVLQRNNFNDLNDIRMGFHWPPFCSISHLHLHVLAPASQLGFLSRLIYRINSYWFITVELALTKSLLENLSGGLIRTLSAVTHQEPVLAA</sequence>
<comment type="similarity">
    <text evidence="4">Belongs to the HINT family.</text>
</comment>
<evidence type="ECO:0000313" key="11">
    <source>
        <dbReference type="Proteomes" id="UP000694521"/>
    </source>
</evidence>
<dbReference type="GO" id="GO:0016787">
    <property type="term" value="F:hydrolase activity"/>
    <property type="evidence" value="ECO:0007669"/>
    <property type="project" value="UniProtKB-KW"/>
</dbReference>
<protein>
    <recommendedName>
        <fullName evidence="5">Adenosine 5'-monophosphoramidase HINT3</fullName>
    </recommendedName>
    <alternativeName>
        <fullName evidence="6">Histidine triad nucleotide-binding protein 3</fullName>
    </alternativeName>
</protein>
<evidence type="ECO:0000256" key="8">
    <source>
        <dbReference type="SAM" id="MobiDB-lite"/>
    </source>
</evidence>
<evidence type="ECO:0000256" key="5">
    <source>
        <dbReference type="ARBA" id="ARBA00039802"/>
    </source>
</evidence>
<dbReference type="Proteomes" id="UP000694521">
    <property type="component" value="Unplaced"/>
</dbReference>
<dbReference type="Ensembl" id="ENSACDT00005022219.1">
    <property type="protein sequence ID" value="ENSACDP00005018544.1"/>
    <property type="gene ID" value="ENSACDG00005013473.1"/>
</dbReference>
<dbReference type="SUPFAM" id="SSF54197">
    <property type="entry name" value="HIT-like"/>
    <property type="match status" value="1"/>
</dbReference>
<evidence type="ECO:0000256" key="7">
    <source>
        <dbReference type="PROSITE-ProRule" id="PRU00464"/>
    </source>
</evidence>
<keyword evidence="11" id="KW-1185">Reference proteome</keyword>